<feature type="compositionally biased region" description="Basic and acidic residues" evidence="1">
    <location>
        <begin position="12"/>
        <end position="22"/>
    </location>
</feature>
<feature type="compositionally biased region" description="Pro residues" evidence="1">
    <location>
        <begin position="23"/>
        <end position="36"/>
    </location>
</feature>
<comment type="caution">
    <text evidence="2">The sequence shown here is derived from an EMBL/GenBank/DDBJ whole genome shotgun (WGS) entry which is preliminary data.</text>
</comment>
<sequence length="118" mass="12588">MRPDPQELPADGPDRHDVDAPVRPEPLGVPPWPEPVAPTRVAVGPGDLDTDGNGLPDSVVLADGRDLVLHTDLDGDGLADRVLRLGPATLPARPVGPSTVDGPSDVRWWAPWTWFTDP</sequence>
<feature type="region of interest" description="Disordered" evidence="1">
    <location>
        <begin position="1"/>
        <end position="56"/>
    </location>
</feature>
<gene>
    <name evidence="2" type="ORF">ACFQH9_15660</name>
</gene>
<protein>
    <recommendedName>
        <fullName evidence="4">FG-GAP repeat protein</fullName>
    </recommendedName>
</protein>
<dbReference type="EMBL" id="JBHSQK010000037">
    <property type="protein sequence ID" value="MFC5949710.1"/>
    <property type="molecule type" value="Genomic_DNA"/>
</dbReference>
<organism evidence="2 3">
    <name type="scientific">Pseudonocardia lutea</name>
    <dbReference type="NCBI Taxonomy" id="2172015"/>
    <lineage>
        <taxon>Bacteria</taxon>
        <taxon>Bacillati</taxon>
        <taxon>Actinomycetota</taxon>
        <taxon>Actinomycetes</taxon>
        <taxon>Pseudonocardiales</taxon>
        <taxon>Pseudonocardiaceae</taxon>
        <taxon>Pseudonocardia</taxon>
    </lineage>
</organism>
<name>A0ABW1I9E9_9PSEU</name>
<evidence type="ECO:0000313" key="3">
    <source>
        <dbReference type="Proteomes" id="UP001596119"/>
    </source>
</evidence>
<reference evidence="3" key="1">
    <citation type="journal article" date="2019" name="Int. J. Syst. Evol. Microbiol.">
        <title>The Global Catalogue of Microorganisms (GCM) 10K type strain sequencing project: providing services to taxonomists for standard genome sequencing and annotation.</title>
        <authorList>
            <consortium name="The Broad Institute Genomics Platform"/>
            <consortium name="The Broad Institute Genome Sequencing Center for Infectious Disease"/>
            <person name="Wu L."/>
            <person name="Ma J."/>
        </authorList>
    </citation>
    <scope>NUCLEOTIDE SEQUENCE [LARGE SCALE GENOMIC DNA]</scope>
    <source>
        <strain evidence="3">CGMCC 4.7397</strain>
    </source>
</reference>
<evidence type="ECO:0000256" key="1">
    <source>
        <dbReference type="SAM" id="MobiDB-lite"/>
    </source>
</evidence>
<dbReference type="Proteomes" id="UP001596119">
    <property type="component" value="Unassembled WGS sequence"/>
</dbReference>
<keyword evidence="3" id="KW-1185">Reference proteome</keyword>
<evidence type="ECO:0008006" key="4">
    <source>
        <dbReference type="Google" id="ProtNLM"/>
    </source>
</evidence>
<evidence type="ECO:0000313" key="2">
    <source>
        <dbReference type="EMBL" id="MFC5949710.1"/>
    </source>
</evidence>
<proteinExistence type="predicted"/>
<accession>A0ABW1I9E9</accession>
<dbReference type="RefSeq" id="WP_379566843.1">
    <property type="nucleotide sequence ID" value="NZ_JBHSQK010000037.1"/>
</dbReference>